<evidence type="ECO:0000313" key="5">
    <source>
        <dbReference type="Proteomes" id="UP000664169"/>
    </source>
</evidence>
<feature type="domain" description="HTH myb-type" evidence="3">
    <location>
        <begin position="170"/>
        <end position="223"/>
    </location>
</feature>
<dbReference type="PANTHER" id="PTHR23246:SF24">
    <property type="entry name" value="MYB DNA-BINDING DOMAIN-CONTAINING PROTEIN"/>
    <property type="match status" value="1"/>
</dbReference>
<gene>
    <name evidence="4" type="ORF">GOMPHAMPRED_008006</name>
</gene>
<dbReference type="InterPro" id="IPR009057">
    <property type="entry name" value="Homeodomain-like_sf"/>
</dbReference>
<feature type="region of interest" description="Disordered" evidence="1">
    <location>
        <begin position="49"/>
        <end position="72"/>
    </location>
</feature>
<keyword evidence="5" id="KW-1185">Reference proteome</keyword>
<sequence>MSTFGSYTTTKLSTAKLDISLLLKPSTSELSTDGPVEEAHEEVYHCSVAVPPTGRPVSGLPEDDRRISESSATSIATTPTLATATTSRQPSLTAIATPDLAGVSMDVAPPRPILPPLGTSPPTSLSQPVSLPYQNPITYLSPHYQLSQPAVPYPPAKRQRTSSPPTQITTVAKRQSKWTSEEDTLIIELRGSNMKWEDISKHLPGRSAISCRLHYQNYLERRSEWDEEKKNRLARLYERLKSEMWSNLAAELGIPWRAAEAMHWQLGEAGMASRAGVTPFSLASTPAQPRFQAPIPGQPPGHHRGHSDPPHHDSLYNTQRYPQSQLDARLYRPSLTMEQEEVFHWNRPPSPVINVPLDEQSRRVLPSMAELDQGLTAAAMVDARRNSSPARR</sequence>
<dbReference type="CDD" id="cd00167">
    <property type="entry name" value="SANT"/>
    <property type="match status" value="1"/>
</dbReference>
<dbReference type="InterPro" id="IPR053095">
    <property type="entry name" value="Actin-binding/GATA_Znf"/>
</dbReference>
<dbReference type="Gene3D" id="1.10.10.60">
    <property type="entry name" value="Homeodomain-like"/>
    <property type="match status" value="1"/>
</dbReference>
<feature type="region of interest" description="Disordered" evidence="1">
    <location>
        <begin position="148"/>
        <end position="167"/>
    </location>
</feature>
<dbReference type="InterPro" id="IPR017930">
    <property type="entry name" value="Myb_dom"/>
</dbReference>
<evidence type="ECO:0000259" key="3">
    <source>
        <dbReference type="PROSITE" id="PS51294"/>
    </source>
</evidence>
<reference evidence="4" key="1">
    <citation type="submission" date="2021-03" db="EMBL/GenBank/DDBJ databases">
        <authorList>
            <person name="Tagirdzhanova G."/>
        </authorList>
    </citation>
    <scope>NUCLEOTIDE SEQUENCE</scope>
</reference>
<name>A0A8H3IAP0_9LECA</name>
<dbReference type="Proteomes" id="UP000664169">
    <property type="component" value="Unassembled WGS sequence"/>
</dbReference>
<accession>A0A8H3IAP0</accession>
<dbReference type="OrthoDB" id="2350934at2759"/>
<evidence type="ECO:0000259" key="2">
    <source>
        <dbReference type="PROSITE" id="PS50090"/>
    </source>
</evidence>
<evidence type="ECO:0000313" key="4">
    <source>
        <dbReference type="EMBL" id="CAF9913720.1"/>
    </source>
</evidence>
<feature type="region of interest" description="Disordered" evidence="1">
    <location>
        <begin position="281"/>
        <end position="317"/>
    </location>
</feature>
<dbReference type="PROSITE" id="PS51294">
    <property type="entry name" value="HTH_MYB"/>
    <property type="match status" value="1"/>
</dbReference>
<protein>
    <submittedName>
        <fullName evidence="4">Uncharacterized protein</fullName>
    </submittedName>
</protein>
<dbReference type="SUPFAM" id="SSF46689">
    <property type="entry name" value="Homeodomain-like"/>
    <property type="match status" value="1"/>
</dbReference>
<proteinExistence type="predicted"/>
<dbReference type="AlphaFoldDB" id="A0A8H3IAP0"/>
<dbReference type="PROSITE" id="PS50090">
    <property type="entry name" value="MYB_LIKE"/>
    <property type="match status" value="1"/>
</dbReference>
<dbReference type="EMBL" id="CAJPDQ010000008">
    <property type="protein sequence ID" value="CAF9913720.1"/>
    <property type="molecule type" value="Genomic_DNA"/>
</dbReference>
<dbReference type="InterPro" id="IPR001005">
    <property type="entry name" value="SANT/Myb"/>
</dbReference>
<dbReference type="Pfam" id="PF00249">
    <property type="entry name" value="Myb_DNA-binding"/>
    <property type="match status" value="1"/>
</dbReference>
<dbReference type="PANTHER" id="PTHR23246">
    <property type="entry name" value="NEW-GLUE PROTEIN"/>
    <property type="match status" value="1"/>
</dbReference>
<evidence type="ECO:0000256" key="1">
    <source>
        <dbReference type="SAM" id="MobiDB-lite"/>
    </source>
</evidence>
<feature type="domain" description="Myb-like" evidence="2">
    <location>
        <begin position="170"/>
        <end position="219"/>
    </location>
</feature>
<dbReference type="SMART" id="SM00717">
    <property type="entry name" value="SANT"/>
    <property type="match status" value="1"/>
</dbReference>
<organism evidence="4 5">
    <name type="scientific">Gomphillus americanus</name>
    <dbReference type="NCBI Taxonomy" id="1940652"/>
    <lineage>
        <taxon>Eukaryota</taxon>
        <taxon>Fungi</taxon>
        <taxon>Dikarya</taxon>
        <taxon>Ascomycota</taxon>
        <taxon>Pezizomycotina</taxon>
        <taxon>Lecanoromycetes</taxon>
        <taxon>OSLEUM clade</taxon>
        <taxon>Ostropomycetidae</taxon>
        <taxon>Ostropales</taxon>
        <taxon>Graphidaceae</taxon>
        <taxon>Gomphilloideae</taxon>
        <taxon>Gomphillus</taxon>
    </lineage>
</organism>
<comment type="caution">
    <text evidence="4">The sequence shown here is derived from an EMBL/GenBank/DDBJ whole genome shotgun (WGS) entry which is preliminary data.</text>
</comment>